<protein>
    <submittedName>
        <fullName evidence="1">Uncharacterized protein</fullName>
    </submittedName>
</protein>
<name>A0ABR0A159_9CRUS</name>
<dbReference type="Proteomes" id="UP001234178">
    <property type="component" value="Unassembled WGS sequence"/>
</dbReference>
<reference evidence="1 2" key="1">
    <citation type="journal article" date="2023" name="Nucleic Acids Res.">
        <title>The hologenome of Daphnia magna reveals possible DNA methylation and microbiome-mediated evolution of the host genome.</title>
        <authorList>
            <person name="Chaturvedi A."/>
            <person name="Li X."/>
            <person name="Dhandapani V."/>
            <person name="Marshall H."/>
            <person name="Kissane S."/>
            <person name="Cuenca-Cambronero M."/>
            <person name="Asole G."/>
            <person name="Calvet F."/>
            <person name="Ruiz-Romero M."/>
            <person name="Marangio P."/>
            <person name="Guigo R."/>
            <person name="Rago D."/>
            <person name="Mirbahai L."/>
            <person name="Eastwood N."/>
            <person name="Colbourne J.K."/>
            <person name="Zhou J."/>
            <person name="Mallon E."/>
            <person name="Orsini L."/>
        </authorList>
    </citation>
    <scope>NUCLEOTIDE SEQUENCE [LARGE SCALE GENOMIC DNA]</scope>
    <source>
        <strain evidence="1">LRV0_1</strain>
    </source>
</reference>
<accession>A0ABR0A159</accession>
<sequence length="81" mass="8587">MERFGTFLFCHRTTMAHGGVVLLCRQSSPGRQTTSTGKLGLHEKDVVVVSATDDLGINGASILLLATVFVLAQSFSCGHGH</sequence>
<comment type="caution">
    <text evidence="1">The sequence shown here is derived from an EMBL/GenBank/DDBJ whole genome shotgun (WGS) entry which is preliminary data.</text>
</comment>
<organism evidence="1 2">
    <name type="scientific">Daphnia magna</name>
    <dbReference type="NCBI Taxonomy" id="35525"/>
    <lineage>
        <taxon>Eukaryota</taxon>
        <taxon>Metazoa</taxon>
        <taxon>Ecdysozoa</taxon>
        <taxon>Arthropoda</taxon>
        <taxon>Crustacea</taxon>
        <taxon>Branchiopoda</taxon>
        <taxon>Diplostraca</taxon>
        <taxon>Cladocera</taxon>
        <taxon>Anomopoda</taxon>
        <taxon>Daphniidae</taxon>
        <taxon>Daphnia</taxon>
    </lineage>
</organism>
<proteinExistence type="predicted"/>
<gene>
    <name evidence="1" type="ORF">OUZ56_000929</name>
</gene>
<keyword evidence="2" id="KW-1185">Reference proteome</keyword>
<evidence type="ECO:0000313" key="2">
    <source>
        <dbReference type="Proteomes" id="UP001234178"/>
    </source>
</evidence>
<evidence type="ECO:0000313" key="1">
    <source>
        <dbReference type="EMBL" id="KAK4018889.1"/>
    </source>
</evidence>
<dbReference type="EMBL" id="JAOYFB010000036">
    <property type="protein sequence ID" value="KAK4018889.1"/>
    <property type="molecule type" value="Genomic_DNA"/>
</dbReference>